<evidence type="ECO:0000259" key="11">
    <source>
        <dbReference type="PROSITE" id="PS50158"/>
    </source>
</evidence>
<keyword evidence="6" id="KW-0378">Hydrolase</keyword>
<evidence type="ECO:0000256" key="4">
    <source>
        <dbReference type="ARBA" id="ARBA00022722"/>
    </source>
</evidence>
<dbReference type="CDD" id="cd01647">
    <property type="entry name" value="RT_LTR"/>
    <property type="match status" value="1"/>
</dbReference>
<dbReference type="Gene3D" id="4.10.60.10">
    <property type="entry name" value="Zinc finger, CCHC-type"/>
    <property type="match status" value="1"/>
</dbReference>
<keyword evidence="2" id="KW-0808">Transferase</keyword>
<keyword evidence="9" id="KW-0175">Coiled coil</keyword>
<evidence type="ECO:0000256" key="5">
    <source>
        <dbReference type="ARBA" id="ARBA00022759"/>
    </source>
</evidence>
<keyword evidence="8" id="KW-0479">Metal-binding</keyword>
<dbReference type="RefSeq" id="XP_031404520.1">
    <property type="nucleotide sequence ID" value="XM_031548660.1"/>
</dbReference>
<evidence type="ECO:0000256" key="10">
    <source>
        <dbReference type="SAM" id="MobiDB-lite"/>
    </source>
</evidence>
<dbReference type="GO" id="GO:0008233">
    <property type="term" value="F:peptidase activity"/>
    <property type="evidence" value="ECO:0007669"/>
    <property type="project" value="UniProtKB-KW"/>
</dbReference>
<name>A0A6P8EBL5_PUNGR</name>
<dbReference type="InterPro" id="IPR021109">
    <property type="entry name" value="Peptidase_aspartic_dom_sf"/>
</dbReference>
<reference evidence="14" key="2">
    <citation type="submission" date="2025-08" db="UniProtKB">
        <authorList>
            <consortium name="RefSeq"/>
        </authorList>
    </citation>
    <scope>IDENTIFICATION</scope>
    <source>
        <tissue evidence="14">Leaf</tissue>
    </source>
</reference>
<dbReference type="PROSITE" id="PS50878">
    <property type="entry name" value="RT_POL"/>
    <property type="match status" value="1"/>
</dbReference>
<evidence type="ECO:0000313" key="14">
    <source>
        <dbReference type="RefSeq" id="XP_031404520.1"/>
    </source>
</evidence>
<feature type="domain" description="CCHC-type" evidence="11">
    <location>
        <begin position="445"/>
        <end position="460"/>
    </location>
</feature>
<feature type="coiled-coil region" evidence="9">
    <location>
        <begin position="150"/>
        <end position="184"/>
    </location>
</feature>
<accession>A0A6P8EBL5</accession>
<evidence type="ECO:0000256" key="7">
    <source>
        <dbReference type="ARBA" id="ARBA00022918"/>
    </source>
</evidence>
<dbReference type="InterPro" id="IPR043128">
    <property type="entry name" value="Rev_trsase/Diguanyl_cyclase"/>
</dbReference>
<dbReference type="Proteomes" id="UP000515151">
    <property type="component" value="Chromosome 7"/>
</dbReference>
<keyword evidence="4" id="KW-0540">Nuclease</keyword>
<dbReference type="SUPFAM" id="SSF56672">
    <property type="entry name" value="DNA/RNA polymerases"/>
    <property type="match status" value="1"/>
</dbReference>
<dbReference type="InterPro" id="IPR000477">
    <property type="entry name" value="RT_dom"/>
</dbReference>
<dbReference type="AlphaFoldDB" id="A0A6P8EBL5"/>
<feature type="region of interest" description="Disordered" evidence="10">
    <location>
        <begin position="391"/>
        <end position="439"/>
    </location>
</feature>
<dbReference type="GO" id="GO:0003676">
    <property type="term" value="F:nucleic acid binding"/>
    <property type="evidence" value="ECO:0007669"/>
    <property type="project" value="InterPro"/>
</dbReference>
<keyword evidence="7" id="KW-0695">RNA-directed DNA polymerase</keyword>
<evidence type="ECO:0000313" key="13">
    <source>
        <dbReference type="Proteomes" id="UP000515151"/>
    </source>
</evidence>
<dbReference type="Pfam" id="PF00098">
    <property type="entry name" value="zf-CCHC"/>
    <property type="match status" value="1"/>
</dbReference>
<dbReference type="SUPFAM" id="SSF50630">
    <property type="entry name" value="Acid proteases"/>
    <property type="match status" value="1"/>
</dbReference>
<feature type="compositionally biased region" description="Polar residues" evidence="10">
    <location>
        <begin position="430"/>
        <end position="439"/>
    </location>
</feature>
<dbReference type="GeneID" id="116213640"/>
<keyword evidence="1" id="KW-0645">Protease</keyword>
<dbReference type="PANTHER" id="PTHR35046">
    <property type="entry name" value="ZINC KNUCKLE (CCHC-TYPE) FAMILY PROTEIN"/>
    <property type="match status" value="1"/>
</dbReference>
<evidence type="ECO:0000259" key="12">
    <source>
        <dbReference type="PROSITE" id="PS50878"/>
    </source>
</evidence>
<dbReference type="GO" id="GO:0008270">
    <property type="term" value="F:zinc ion binding"/>
    <property type="evidence" value="ECO:0007669"/>
    <property type="project" value="UniProtKB-KW"/>
</dbReference>
<dbReference type="SUPFAM" id="SSF57756">
    <property type="entry name" value="Retrovirus zinc finger-like domains"/>
    <property type="match status" value="1"/>
</dbReference>
<dbReference type="Gene3D" id="2.40.70.10">
    <property type="entry name" value="Acid Proteases"/>
    <property type="match status" value="1"/>
</dbReference>
<gene>
    <name evidence="14" type="primary">LOC116213640</name>
</gene>
<evidence type="ECO:0000256" key="6">
    <source>
        <dbReference type="ARBA" id="ARBA00022801"/>
    </source>
</evidence>
<evidence type="ECO:0000256" key="9">
    <source>
        <dbReference type="SAM" id="Coils"/>
    </source>
</evidence>
<dbReference type="InterPro" id="IPR036875">
    <property type="entry name" value="Znf_CCHC_sf"/>
</dbReference>
<dbReference type="Pfam" id="PF03732">
    <property type="entry name" value="Retrotrans_gag"/>
    <property type="match status" value="1"/>
</dbReference>
<feature type="compositionally biased region" description="Low complexity" evidence="10">
    <location>
        <begin position="414"/>
        <end position="427"/>
    </location>
</feature>
<proteinExistence type="predicted"/>
<dbReference type="GO" id="GO:0004519">
    <property type="term" value="F:endonuclease activity"/>
    <property type="evidence" value="ECO:0007669"/>
    <property type="project" value="UniProtKB-KW"/>
</dbReference>
<keyword evidence="13" id="KW-1185">Reference proteome</keyword>
<dbReference type="PROSITE" id="PS50158">
    <property type="entry name" value="ZF_CCHC"/>
    <property type="match status" value="1"/>
</dbReference>
<evidence type="ECO:0000256" key="8">
    <source>
        <dbReference type="PROSITE-ProRule" id="PRU00047"/>
    </source>
</evidence>
<dbReference type="OrthoDB" id="407598at2759"/>
<keyword evidence="3" id="KW-0548">Nucleotidyltransferase</keyword>
<dbReference type="InterPro" id="IPR001878">
    <property type="entry name" value="Znf_CCHC"/>
</dbReference>
<evidence type="ECO:0000256" key="3">
    <source>
        <dbReference type="ARBA" id="ARBA00022695"/>
    </source>
</evidence>
<evidence type="ECO:0000256" key="1">
    <source>
        <dbReference type="ARBA" id="ARBA00022670"/>
    </source>
</evidence>
<dbReference type="Gene3D" id="3.30.70.270">
    <property type="match status" value="1"/>
</dbReference>
<feature type="domain" description="Reverse transcriptase" evidence="12">
    <location>
        <begin position="755"/>
        <end position="934"/>
    </location>
</feature>
<evidence type="ECO:0000256" key="2">
    <source>
        <dbReference type="ARBA" id="ARBA00022679"/>
    </source>
</evidence>
<organism evidence="13 14">
    <name type="scientific">Punica granatum</name>
    <name type="common">Pomegranate</name>
    <dbReference type="NCBI Taxonomy" id="22663"/>
    <lineage>
        <taxon>Eukaryota</taxon>
        <taxon>Viridiplantae</taxon>
        <taxon>Streptophyta</taxon>
        <taxon>Embryophyta</taxon>
        <taxon>Tracheophyta</taxon>
        <taxon>Spermatophyta</taxon>
        <taxon>Magnoliopsida</taxon>
        <taxon>eudicotyledons</taxon>
        <taxon>Gunneridae</taxon>
        <taxon>Pentapetalae</taxon>
        <taxon>rosids</taxon>
        <taxon>malvids</taxon>
        <taxon>Myrtales</taxon>
        <taxon>Lythraceae</taxon>
        <taxon>Punica</taxon>
    </lineage>
</organism>
<protein>
    <submittedName>
        <fullName evidence="14">Uncharacterized protein LOC116213640</fullName>
    </submittedName>
</protein>
<sequence>MGLSMSSASLPWLLVTNPITNERRALDLCMVDLCLSLTFLICNRSVFPHGSKRRPGVSSITNRCLHHVVLCQGGEEDITKVAVAPPLPLRLGVLWQWWIPKVLRVVHSLFWGLGSLFSPYRHQIGIRATVLSMANRRRRVPDVNVAPTERDLRDVEMDELRRQVQQLQQQLEHLQARNRDETRHGLDVGEVGEVNPFHDEDSDSSTERASPRLGRRNRFEDYGVKVDIPDFEGQMHPEDFIDWLATVERVFDFKNISEEKKVKLVAIKLKKHASVWWENLKRRRECEGKRRIVTWEKMKRELKKKFVPASYKRDIFSRLYNFKQEELTVEEYTAEFEHLMMKCDLVEPEEQTIARYLGGLRSEIRNVVQLQPYWTFEDVCKLAVRVEKQSKDKSTHKTLGRDGVSNRGSAPTPKSSSTGQASSSKATPVQGGTSRNTSSTISKQCFKCRGFGHIASECPNRKIISLVEEANDEPVYDTYDDEENEVEQEEVTYGDQGKALVVQRILKFAHVEDDKWLWHNIFHTRCTSHGKVCTVIIDSGSCENVISTTMVEKLHLKVEPHPDPYKLSWLKKGNDVHVNKRCLVQFSIGAHYKDEIMCDVVPMDACHLLLGRPWLYDRRVIYDGFKNTYSFVKEGVKIILAPCRMEDKSKAVTGEWSSHLSKSQFLQVMDRSSKAYALVLLEENEERGDIPPVVKSLLEEFRDVVSDEIPSGLPPMRDIQHHIDLVPGAAIPSKAAYRMSPKEHEEVQRQVDELLHKGLIRESLSPCVVPALLMPKKDGSWRMCIDSRAVNKITIKYRFPIPRLDDLLDQLHGASVFSKIDLRSGYHQIRMRPGDEWKTAFKTRDGLYEWLVMPFGLSNVPSTFMRLMNHVLKAFIGKLLVVYFDDILIYSTSVEEHLEHLQELFKVFREQCLYANLKKCHFLTNSVNFLGYIVSQEGIRMDPSKVEAIVNWLTLRSLQEV</sequence>
<dbReference type="GO" id="GO:0006508">
    <property type="term" value="P:proteolysis"/>
    <property type="evidence" value="ECO:0007669"/>
    <property type="project" value="UniProtKB-KW"/>
</dbReference>
<reference evidence="13" key="1">
    <citation type="journal article" date="2020" name="Plant Biotechnol. J.">
        <title>The pomegranate (Punica granatum L.) draft genome dissects genetic divergence between soft- and hard-seeded cultivars.</title>
        <authorList>
            <person name="Luo X."/>
            <person name="Li H."/>
            <person name="Wu Z."/>
            <person name="Yao W."/>
            <person name="Zhao P."/>
            <person name="Cao D."/>
            <person name="Yu H."/>
            <person name="Li K."/>
            <person name="Poudel K."/>
            <person name="Zhao D."/>
            <person name="Zhang F."/>
            <person name="Xia X."/>
            <person name="Chen L."/>
            <person name="Wang Q."/>
            <person name="Jing D."/>
            <person name="Cao S."/>
        </authorList>
    </citation>
    <scope>NUCLEOTIDE SEQUENCE [LARGE SCALE GENOMIC DNA]</scope>
    <source>
        <strain evidence="13">cv. Tunisia</strain>
    </source>
</reference>
<feature type="region of interest" description="Disordered" evidence="10">
    <location>
        <begin position="185"/>
        <end position="214"/>
    </location>
</feature>
<dbReference type="InterPro" id="IPR043502">
    <property type="entry name" value="DNA/RNA_pol_sf"/>
</dbReference>
<dbReference type="Gene3D" id="3.10.10.10">
    <property type="entry name" value="HIV Type 1 Reverse Transcriptase, subunit A, domain 1"/>
    <property type="match status" value="1"/>
</dbReference>
<dbReference type="InterPro" id="IPR005162">
    <property type="entry name" value="Retrotrans_gag_dom"/>
</dbReference>
<dbReference type="Pfam" id="PF00078">
    <property type="entry name" value="RVT_1"/>
    <property type="match status" value="1"/>
</dbReference>
<keyword evidence="8" id="KW-0862">Zinc</keyword>
<dbReference type="PANTHER" id="PTHR35046:SF21">
    <property type="entry name" value="RETROTRANSPOSON GAG DOMAIN-CONTAINING PROTEIN-RELATED"/>
    <property type="match status" value="1"/>
</dbReference>
<dbReference type="FunFam" id="3.10.10.10:FF:000007">
    <property type="entry name" value="Retrovirus-related Pol polyprotein from transposon 17.6-like Protein"/>
    <property type="match status" value="1"/>
</dbReference>
<dbReference type="GO" id="GO:0003964">
    <property type="term" value="F:RNA-directed DNA polymerase activity"/>
    <property type="evidence" value="ECO:0007669"/>
    <property type="project" value="UniProtKB-KW"/>
</dbReference>
<dbReference type="CDD" id="cd00303">
    <property type="entry name" value="retropepsin_like"/>
    <property type="match status" value="1"/>
</dbReference>
<keyword evidence="5" id="KW-0255">Endonuclease</keyword>
<dbReference type="SMART" id="SM00343">
    <property type="entry name" value="ZnF_C2HC"/>
    <property type="match status" value="1"/>
</dbReference>
<keyword evidence="8" id="KW-0863">Zinc-finger</keyword>